<evidence type="ECO:0000259" key="13">
    <source>
        <dbReference type="Pfam" id="PF15557"/>
    </source>
</evidence>
<dbReference type="Pfam" id="PF12253">
    <property type="entry name" value="CAF1A_dimeriz"/>
    <property type="match status" value="1"/>
</dbReference>
<name>A0ABM3WN06_ERIEU</name>
<evidence type="ECO:0000256" key="5">
    <source>
        <dbReference type="ARBA" id="ARBA00023186"/>
    </source>
</evidence>
<feature type="compositionally biased region" description="Basic and acidic residues" evidence="9">
    <location>
        <begin position="302"/>
        <end position="403"/>
    </location>
</feature>
<evidence type="ECO:0000259" key="10">
    <source>
        <dbReference type="Pfam" id="PF11600"/>
    </source>
</evidence>
<evidence type="ECO:0000256" key="9">
    <source>
        <dbReference type="SAM" id="MobiDB-lite"/>
    </source>
</evidence>
<comment type="subcellular location">
    <subcellularLocation>
        <location evidence="1">Nucleus</location>
    </subcellularLocation>
</comment>
<feature type="compositionally biased region" description="Low complexity" evidence="9">
    <location>
        <begin position="146"/>
        <end position="163"/>
    </location>
</feature>
<keyword evidence="4" id="KW-0227">DNA damage</keyword>
<feature type="region of interest" description="Disordered" evidence="9">
    <location>
        <begin position="121"/>
        <end position="216"/>
    </location>
</feature>
<feature type="domain" description="Chromatin assembly factor 1 subunit A dimerization" evidence="11">
    <location>
        <begin position="523"/>
        <end position="594"/>
    </location>
</feature>
<gene>
    <name evidence="15" type="primary">CHAF1A</name>
</gene>
<keyword evidence="6" id="KW-0234">DNA repair</keyword>
<feature type="domain" description="Chromatin assembly factor 1 p150 subunit acidic region" evidence="10">
    <location>
        <begin position="305"/>
        <end position="443"/>
    </location>
</feature>
<keyword evidence="5" id="KW-0143">Chaperone</keyword>
<feature type="domain" description="Chromatin assembly factor 1 subunit p150 C-terminal" evidence="12">
    <location>
        <begin position="630"/>
        <end position="914"/>
    </location>
</feature>
<feature type="domain" description="Chromatin assembly factor 1 subunit p150 N-terminal" evidence="13">
    <location>
        <begin position="1"/>
        <end position="186"/>
    </location>
</feature>
<evidence type="ECO:0000256" key="4">
    <source>
        <dbReference type="ARBA" id="ARBA00022763"/>
    </source>
</evidence>
<feature type="region of interest" description="Disordered" evidence="9">
    <location>
        <begin position="820"/>
        <end position="853"/>
    </location>
</feature>
<reference evidence="15" key="1">
    <citation type="submission" date="2025-08" db="UniProtKB">
        <authorList>
            <consortium name="RefSeq"/>
        </authorList>
    </citation>
    <scope>IDENTIFICATION</scope>
</reference>
<evidence type="ECO:0000256" key="6">
    <source>
        <dbReference type="ARBA" id="ARBA00023204"/>
    </source>
</evidence>
<dbReference type="Pfam" id="PF15557">
    <property type="entry name" value="CAF1-p150_N"/>
    <property type="match status" value="1"/>
</dbReference>
<comment type="similarity">
    <text evidence="2">Belongs to the CHAF1A family.</text>
</comment>
<dbReference type="Proteomes" id="UP001652624">
    <property type="component" value="Chromosome 23"/>
</dbReference>
<feature type="compositionally biased region" description="Low complexity" evidence="9">
    <location>
        <begin position="266"/>
        <end position="279"/>
    </location>
</feature>
<evidence type="ECO:0000256" key="1">
    <source>
        <dbReference type="ARBA" id="ARBA00004123"/>
    </source>
</evidence>
<dbReference type="PANTHER" id="PTHR15272:SF0">
    <property type="entry name" value="CHROMATIN ASSEMBLY FACTOR 1 SUBUNIT A"/>
    <property type="match status" value="1"/>
</dbReference>
<evidence type="ECO:0000313" key="14">
    <source>
        <dbReference type="Proteomes" id="UP001652624"/>
    </source>
</evidence>
<feature type="compositionally biased region" description="Low complexity" evidence="9">
    <location>
        <begin position="836"/>
        <end position="848"/>
    </location>
</feature>
<evidence type="ECO:0000256" key="3">
    <source>
        <dbReference type="ARBA" id="ARBA00022705"/>
    </source>
</evidence>
<dbReference type="GeneID" id="103115180"/>
<accession>A0ABM3WN06</accession>
<feature type="compositionally biased region" description="Pro residues" evidence="9">
    <location>
        <begin position="743"/>
        <end position="757"/>
    </location>
</feature>
<keyword evidence="8" id="KW-0131">Cell cycle</keyword>
<evidence type="ECO:0000259" key="12">
    <source>
        <dbReference type="Pfam" id="PF15539"/>
    </source>
</evidence>
<dbReference type="InterPro" id="IPR029091">
    <property type="entry name" value="CAF1_p150_N"/>
</dbReference>
<evidence type="ECO:0000313" key="15">
    <source>
        <dbReference type="RefSeq" id="XP_060037934.1"/>
    </source>
</evidence>
<dbReference type="InterPro" id="IPR022043">
    <property type="entry name" value="CAF1A_DD"/>
</dbReference>
<evidence type="ECO:0000256" key="2">
    <source>
        <dbReference type="ARBA" id="ARBA00006913"/>
    </source>
</evidence>
<keyword evidence="3" id="KW-0235">DNA replication</keyword>
<dbReference type="Pfam" id="PF11600">
    <property type="entry name" value="CAF1A_acidic"/>
    <property type="match status" value="1"/>
</dbReference>
<dbReference type="PANTHER" id="PTHR15272">
    <property type="entry name" value="CHROMATIN ASSEMBLY FACTOR 1 SUBUNIT A CAF-1 SUBUNIT A"/>
    <property type="match status" value="1"/>
</dbReference>
<evidence type="ECO:0000256" key="7">
    <source>
        <dbReference type="ARBA" id="ARBA00023242"/>
    </source>
</evidence>
<feature type="region of interest" description="Disordered" evidence="9">
    <location>
        <begin position="733"/>
        <end position="765"/>
    </location>
</feature>
<protein>
    <submittedName>
        <fullName evidence="15">Chromatin assembly factor 1 subunit A isoform X2</fullName>
    </submittedName>
</protein>
<organism evidence="14 15">
    <name type="scientific">Erinaceus europaeus</name>
    <name type="common">Western European hedgehog</name>
    <dbReference type="NCBI Taxonomy" id="9365"/>
    <lineage>
        <taxon>Eukaryota</taxon>
        <taxon>Metazoa</taxon>
        <taxon>Chordata</taxon>
        <taxon>Craniata</taxon>
        <taxon>Vertebrata</taxon>
        <taxon>Euteleostomi</taxon>
        <taxon>Mammalia</taxon>
        <taxon>Eutheria</taxon>
        <taxon>Laurasiatheria</taxon>
        <taxon>Eulipotyphla</taxon>
        <taxon>Erinaceidae</taxon>
        <taxon>Erinaceinae</taxon>
        <taxon>Erinaceus</taxon>
    </lineage>
</organism>
<dbReference type="InterPro" id="IPR029105">
    <property type="entry name" value="CAF1-p150_C2"/>
</dbReference>
<feature type="compositionally biased region" description="Acidic residues" evidence="9">
    <location>
        <begin position="583"/>
        <end position="598"/>
    </location>
</feature>
<keyword evidence="14" id="KW-1185">Reference proteome</keyword>
<feature type="region of interest" description="Disordered" evidence="9">
    <location>
        <begin position="24"/>
        <end position="104"/>
    </location>
</feature>
<dbReference type="RefSeq" id="XP_060037934.1">
    <property type="nucleotide sequence ID" value="XM_060181951.1"/>
</dbReference>
<feature type="compositionally biased region" description="Basic and acidic residues" evidence="9">
    <location>
        <begin position="46"/>
        <end position="58"/>
    </location>
</feature>
<evidence type="ECO:0000259" key="11">
    <source>
        <dbReference type="Pfam" id="PF12253"/>
    </source>
</evidence>
<dbReference type="Pfam" id="PF15539">
    <property type="entry name" value="CAF1-p150_C2"/>
    <property type="match status" value="1"/>
</dbReference>
<evidence type="ECO:0000256" key="8">
    <source>
        <dbReference type="ARBA" id="ARBA00023306"/>
    </source>
</evidence>
<sequence length="922" mass="101563">MLEEPECGAPGARAAATAMECRERPAFPGKKLIQARLPFKRLTPTPKEKSQDGPDDRPSQGAPPPPGHLPHLGTFLDTAENDGPLDLLGTQPLPPPKLVNGKGPLDQFLCHPAPAPAPALAPIIIDLTEDSNEPPDGPVARGTQKAEATAPETEGTEGTEAVGMGAGRPECGHQMEAAGPLGPSSDWCDSEDKERSAASSPNGPPEQARGGWSQAGGLLFKDKWPVVVLQDILATKAPPDSPPGVGDPRALDVDLPESGPEEDSVLSHSSLSSFSPTSSPEGPTAATTRTESPLSLPACTPIRKDQERLGRQQKLQAEKEEKEKQKEQARRAREEARRRREEEKEMKEKERRERRQKDERERAEKQRLKEERKKERQEALEAKQEEKRKKEEERRQREEEKRIKAEKAEITRFFQRPKTPQAPKTLAGSCGKFAPFEIKEHMVLAPQSRAALAPALCEQLDSLLQLQASGASFLDELRTRRPLCSGPTAAPQQRTDIFNSDVIILESSPEKVAPRRRPRGRMKLLQFCENHRPAYWGSWTKHSTVIRPRHPWAQDSKLLDYEVDSDEEWEEEEPGESLSHSEGDEDDELGDDDDDDDGFFVPHGYLSEDEGVTEECGDPEKHKVRQKLKAKEWDELLAHGKGFRVLQPVAVGCVWAGHAGGPHLRLLQQFRACPLEPAPPEEELTPKASKREKRDQQILAQLLPLLHGNVSSSKVIIREFQECCRRGLLCRDAPSPESRTASPPSPSSSRPPTPPVPEDTAVPSKARLKRLISENSVYEKRPDFRMCWYVLPQVLRSFDQEHLPVPCQWSYVTMLPKDDGGAAPSPAAVPSPATPATPATPASAGPTSSKRKSVGSMCITQFMKKRRHDGQVGFEDLDGFQADTEEEDDDGDCVMEVPVAADLMAASSLASEAGDPAPAAPR</sequence>
<proteinExistence type="inferred from homology"/>
<dbReference type="InterPro" id="IPR021644">
    <property type="entry name" value="CAF-1_p150_acidic"/>
</dbReference>
<keyword evidence="7" id="KW-0539">Nucleus</keyword>
<feature type="region of interest" description="Disordered" evidence="9">
    <location>
        <begin position="563"/>
        <end position="604"/>
    </location>
</feature>
<feature type="compositionally biased region" description="Acidic residues" evidence="9">
    <location>
        <begin position="563"/>
        <end position="575"/>
    </location>
</feature>
<feature type="region of interest" description="Disordered" evidence="9">
    <location>
        <begin position="235"/>
        <end position="403"/>
    </location>
</feature>